<dbReference type="AlphaFoldDB" id="A0AAF0TC68"/>
<evidence type="ECO:0000313" key="2">
    <source>
        <dbReference type="EMBL" id="WMV13446.1"/>
    </source>
</evidence>
<proteinExistence type="predicted"/>
<dbReference type="Gene3D" id="3.10.10.10">
    <property type="entry name" value="HIV Type 1 Reverse Transcriptase, subunit A, domain 1"/>
    <property type="match status" value="1"/>
</dbReference>
<organism evidence="2 3">
    <name type="scientific">Solanum verrucosum</name>
    <dbReference type="NCBI Taxonomy" id="315347"/>
    <lineage>
        <taxon>Eukaryota</taxon>
        <taxon>Viridiplantae</taxon>
        <taxon>Streptophyta</taxon>
        <taxon>Embryophyta</taxon>
        <taxon>Tracheophyta</taxon>
        <taxon>Spermatophyta</taxon>
        <taxon>Magnoliopsida</taxon>
        <taxon>eudicotyledons</taxon>
        <taxon>Gunneridae</taxon>
        <taxon>Pentapetalae</taxon>
        <taxon>asterids</taxon>
        <taxon>lamiids</taxon>
        <taxon>Solanales</taxon>
        <taxon>Solanaceae</taxon>
        <taxon>Solanoideae</taxon>
        <taxon>Solaneae</taxon>
        <taxon>Solanum</taxon>
    </lineage>
</organism>
<feature type="region of interest" description="Disordered" evidence="1">
    <location>
        <begin position="96"/>
        <end position="134"/>
    </location>
</feature>
<protein>
    <submittedName>
        <fullName evidence="2">Uncharacterized protein</fullName>
    </submittedName>
</protein>
<name>A0AAF0TC68_SOLVR</name>
<evidence type="ECO:0000313" key="3">
    <source>
        <dbReference type="Proteomes" id="UP001234989"/>
    </source>
</evidence>
<dbReference type="EMBL" id="CP133613">
    <property type="protein sequence ID" value="WMV13446.1"/>
    <property type="molecule type" value="Genomic_DNA"/>
</dbReference>
<accession>A0AAF0TC68</accession>
<dbReference type="Proteomes" id="UP001234989">
    <property type="component" value="Chromosome 2"/>
</dbReference>
<reference evidence="2" key="1">
    <citation type="submission" date="2023-08" db="EMBL/GenBank/DDBJ databases">
        <title>A de novo genome assembly of Solanum verrucosum Schlechtendal, a Mexican diploid species geographically isolated from the other diploid A-genome species in potato relatives.</title>
        <authorList>
            <person name="Hosaka K."/>
        </authorList>
    </citation>
    <scope>NUCLEOTIDE SEQUENCE</scope>
    <source>
        <tissue evidence="2">Young leaves</tissue>
    </source>
</reference>
<gene>
    <name evidence="2" type="ORF">MTR67_006831</name>
</gene>
<sequence>MSIEAKVVVVNAIAGNEGVDYLGMALKKHIVTFPYKDNFSEDDIPTKSRPCTMNAELVEFYKTEIDSLLQKGLIKPSKSLWSCTAFYVNNATEKDCGVPRMDPPWVTEGRGKGNNPRGKGRSSLDHHTDPRQTP</sequence>
<dbReference type="InterPro" id="IPR043502">
    <property type="entry name" value="DNA/RNA_pol_sf"/>
</dbReference>
<dbReference type="SUPFAM" id="SSF56672">
    <property type="entry name" value="DNA/RNA polymerases"/>
    <property type="match status" value="1"/>
</dbReference>
<evidence type="ECO:0000256" key="1">
    <source>
        <dbReference type="SAM" id="MobiDB-lite"/>
    </source>
</evidence>
<keyword evidence="3" id="KW-1185">Reference proteome</keyword>
<feature type="compositionally biased region" description="Basic and acidic residues" evidence="1">
    <location>
        <begin position="122"/>
        <end position="134"/>
    </location>
</feature>